<dbReference type="InterPro" id="IPR002524">
    <property type="entry name" value="Cation_efflux"/>
</dbReference>
<evidence type="ECO:0000313" key="8">
    <source>
        <dbReference type="EMBL" id="MBQ0932608.1"/>
    </source>
</evidence>
<reference evidence="8 9" key="1">
    <citation type="submission" date="2021-04" db="EMBL/GenBank/DDBJ databases">
        <title>The genome sequence of Ideonella sp. 3Y2.</title>
        <authorList>
            <person name="Liu Y."/>
        </authorList>
    </citation>
    <scope>NUCLEOTIDE SEQUENCE [LARGE SCALE GENOMIC DNA]</scope>
    <source>
        <strain evidence="8 9">3Y2</strain>
    </source>
</reference>
<dbReference type="NCBIfam" id="TIGR01297">
    <property type="entry name" value="CDF"/>
    <property type="match status" value="1"/>
</dbReference>
<dbReference type="InterPro" id="IPR058533">
    <property type="entry name" value="Cation_efflux_TM"/>
</dbReference>
<comment type="subcellular location">
    <subcellularLocation>
        <location evidence="1">Membrane</location>
        <topology evidence="1">Multi-pass membrane protein</topology>
    </subcellularLocation>
</comment>
<evidence type="ECO:0000256" key="6">
    <source>
        <dbReference type="SAM" id="Phobius"/>
    </source>
</evidence>
<keyword evidence="4 6" id="KW-1133">Transmembrane helix</keyword>
<accession>A0A940YBN3</accession>
<keyword evidence="9" id="KW-1185">Reference proteome</keyword>
<evidence type="ECO:0000256" key="1">
    <source>
        <dbReference type="ARBA" id="ARBA00004141"/>
    </source>
</evidence>
<evidence type="ECO:0000256" key="3">
    <source>
        <dbReference type="ARBA" id="ARBA00022906"/>
    </source>
</evidence>
<dbReference type="PANTHER" id="PTHR11562">
    <property type="entry name" value="CATION EFFLUX PROTEIN/ ZINC TRANSPORTER"/>
    <property type="match status" value="1"/>
</dbReference>
<dbReference type="GO" id="GO:0005385">
    <property type="term" value="F:zinc ion transmembrane transporter activity"/>
    <property type="evidence" value="ECO:0007669"/>
    <property type="project" value="TreeGrafter"/>
</dbReference>
<sequence length="182" mass="20057">MSAGHDHALPATTKERSLRWALVLTSAFLIAEVVGGVVLNSLALLSDAAHMFTDVAALAIALAAIRIARRPADQRRTFGYHRFEILAAAFNALLLFGVAGYILFEAWQRWRQPEEVQTTTVLVVAALGLVVNLASMWMLRSGKDASLNVKGAYLEVWSDMLGWRIQPIDATHYDRLAEGVLR</sequence>
<evidence type="ECO:0000256" key="5">
    <source>
        <dbReference type="ARBA" id="ARBA00023136"/>
    </source>
</evidence>
<dbReference type="GO" id="GO:0005886">
    <property type="term" value="C:plasma membrane"/>
    <property type="evidence" value="ECO:0007669"/>
    <property type="project" value="TreeGrafter"/>
</dbReference>
<evidence type="ECO:0000256" key="2">
    <source>
        <dbReference type="ARBA" id="ARBA00022692"/>
    </source>
</evidence>
<evidence type="ECO:0000313" key="9">
    <source>
        <dbReference type="Proteomes" id="UP000676246"/>
    </source>
</evidence>
<keyword evidence="3" id="KW-0864">Zinc transport</keyword>
<keyword evidence="5 6" id="KW-0472">Membrane</keyword>
<dbReference type="Pfam" id="PF01545">
    <property type="entry name" value="Cation_efflux"/>
    <property type="match status" value="1"/>
</dbReference>
<keyword evidence="2 6" id="KW-0812">Transmembrane</keyword>
<keyword evidence="3" id="KW-0406">Ion transport</keyword>
<dbReference type="SUPFAM" id="SSF161111">
    <property type="entry name" value="Cation efflux protein transmembrane domain-like"/>
    <property type="match status" value="1"/>
</dbReference>
<dbReference type="EMBL" id="JAGQDD010000017">
    <property type="protein sequence ID" value="MBQ0932608.1"/>
    <property type="molecule type" value="Genomic_DNA"/>
</dbReference>
<dbReference type="InterPro" id="IPR050681">
    <property type="entry name" value="CDF/SLC30A"/>
</dbReference>
<dbReference type="AlphaFoldDB" id="A0A940YBN3"/>
<feature type="transmembrane region" description="Helical" evidence="6">
    <location>
        <begin position="48"/>
        <end position="65"/>
    </location>
</feature>
<organism evidence="8 9">
    <name type="scientific">Ideonella alba</name>
    <dbReference type="NCBI Taxonomy" id="2824118"/>
    <lineage>
        <taxon>Bacteria</taxon>
        <taxon>Pseudomonadati</taxon>
        <taxon>Pseudomonadota</taxon>
        <taxon>Betaproteobacteria</taxon>
        <taxon>Burkholderiales</taxon>
        <taxon>Sphaerotilaceae</taxon>
        <taxon>Ideonella</taxon>
    </lineage>
</organism>
<feature type="transmembrane region" description="Helical" evidence="6">
    <location>
        <begin position="85"/>
        <end position="104"/>
    </location>
</feature>
<dbReference type="InterPro" id="IPR027469">
    <property type="entry name" value="Cation_efflux_TMD_sf"/>
</dbReference>
<feature type="domain" description="Cation efflux protein transmembrane" evidence="7">
    <location>
        <begin position="21"/>
        <end position="162"/>
    </location>
</feature>
<feature type="transmembrane region" description="Helical" evidence="6">
    <location>
        <begin position="20"/>
        <end position="42"/>
    </location>
</feature>
<protein>
    <submittedName>
        <fullName evidence="8">Cation transporter</fullName>
    </submittedName>
</protein>
<gene>
    <name evidence="8" type="ORF">KAK03_19185</name>
</gene>
<dbReference type="Proteomes" id="UP000676246">
    <property type="component" value="Unassembled WGS sequence"/>
</dbReference>
<keyword evidence="3" id="KW-0862">Zinc</keyword>
<evidence type="ECO:0000259" key="7">
    <source>
        <dbReference type="Pfam" id="PF01545"/>
    </source>
</evidence>
<keyword evidence="3" id="KW-0813">Transport</keyword>
<name>A0A940YBN3_9BURK</name>
<evidence type="ECO:0000256" key="4">
    <source>
        <dbReference type="ARBA" id="ARBA00022989"/>
    </source>
</evidence>
<feature type="transmembrane region" description="Helical" evidence="6">
    <location>
        <begin position="116"/>
        <end position="139"/>
    </location>
</feature>
<dbReference type="PANTHER" id="PTHR11562:SF17">
    <property type="entry name" value="RE54080P-RELATED"/>
    <property type="match status" value="1"/>
</dbReference>
<comment type="caution">
    <text evidence="8">The sequence shown here is derived from an EMBL/GenBank/DDBJ whole genome shotgun (WGS) entry which is preliminary data.</text>
</comment>
<proteinExistence type="predicted"/>
<dbReference type="Gene3D" id="1.20.1510.10">
    <property type="entry name" value="Cation efflux protein transmembrane domain"/>
    <property type="match status" value="1"/>
</dbReference>